<evidence type="ECO:0000256" key="1">
    <source>
        <dbReference type="SAM" id="MobiDB-lite"/>
    </source>
</evidence>
<dbReference type="RefSeq" id="WP_135470919.1">
    <property type="nucleotide sequence ID" value="NZ_CASJPC010000001.1"/>
</dbReference>
<dbReference type="Pfam" id="PF19841">
    <property type="entry name" value="GldN"/>
    <property type="match status" value="1"/>
</dbReference>
<dbReference type="EMBL" id="SJSA01000001">
    <property type="protein sequence ID" value="TGG39959.1"/>
    <property type="molecule type" value="Genomic_DNA"/>
</dbReference>
<dbReference type="GeneID" id="82149006"/>
<evidence type="ECO:0000313" key="4">
    <source>
        <dbReference type="Proteomes" id="UP000297635"/>
    </source>
</evidence>
<protein>
    <submittedName>
        <fullName evidence="3">Gliding motility protein GldN</fullName>
    </submittedName>
</protein>
<feature type="compositionally biased region" description="Polar residues" evidence="1">
    <location>
        <begin position="40"/>
        <end position="51"/>
    </location>
</feature>
<feature type="region of interest" description="Disordered" evidence="1">
    <location>
        <begin position="36"/>
        <end position="58"/>
    </location>
</feature>
<dbReference type="AlphaFoldDB" id="A0A4Z0V403"/>
<dbReference type="Proteomes" id="UP000297635">
    <property type="component" value="Unassembled WGS sequence"/>
</dbReference>
<evidence type="ECO:0000256" key="2">
    <source>
        <dbReference type="SAM" id="SignalP"/>
    </source>
</evidence>
<comment type="caution">
    <text evidence="3">The sequence shown here is derived from an EMBL/GenBank/DDBJ whole genome shotgun (WGS) entry which is preliminary data.</text>
</comment>
<dbReference type="NCBIfam" id="TIGR03523">
    <property type="entry name" value="GldN"/>
    <property type="match status" value="1"/>
</dbReference>
<keyword evidence="2" id="KW-0732">Signal</keyword>
<feature type="region of interest" description="Disordered" evidence="1">
    <location>
        <begin position="315"/>
        <end position="382"/>
    </location>
</feature>
<reference evidence="3 4" key="1">
    <citation type="submission" date="2019-02" db="EMBL/GenBank/DDBJ databases">
        <title>Isolation and identification of novel species under the genus Muribaculum.</title>
        <authorList>
            <person name="Miyake S."/>
            <person name="Ding Y."/>
            <person name="Low A."/>
            <person name="Soh M."/>
            <person name="Seedorf H."/>
        </authorList>
    </citation>
    <scope>NUCLEOTIDE SEQUENCE [LARGE SCALE GENOMIC DNA]</scope>
    <source>
        <strain evidence="3 4">TLL-A3</strain>
    </source>
</reference>
<feature type="compositionally biased region" description="Low complexity" evidence="1">
    <location>
        <begin position="327"/>
        <end position="340"/>
    </location>
</feature>
<dbReference type="InterPro" id="IPR019847">
    <property type="entry name" value="Gliding_motility_assoc_GldN"/>
</dbReference>
<name>A0A4Z0V403_9BACT</name>
<feature type="compositionally biased region" description="Basic residues" evidence="1">
    <location>
        <begin position="355"/>
        <end position="366"/>
    </location>
</feature>
<keyword evidence="4" id="KW-1185">Reference proteome</keyword>
<sequence length="382" mass="43375">MKKILLTAIALLAAICVFAQDASSTASTVVRRKVSERNARSSAPGVTQRMQSHIDNSLSSSDDSELQWMRVMYRSLDLTKDANGALYYPDEVVEGQDNLFRIIMKRMADGQLSAYEYLDGRERFTDEYKVKMRDILDRFYILHKDAKGSTEKNPKFSIDESDIPASEVLSYYIIERWEFDRRSNRVSTRVEAVCPVLHRAGDFGAEAVKYPMFWVRYDDLRPWIASQYIFTDDDNNLARHSYDDYFRLGLYDGDIYKTRNLKNKSLMQLHPDPDDLARARDSIQNRLDSYEKKLWVPSLDELAARREAADKAAAIAAGTEDGSEGISADSGDSGRSSARVSRSKRGVKSAASKSKPAKVKKPKAVKSRSTATRSVRNNRKRN</sequence>
<evidence type="ECO:0000313" key="3">
    <source>
        <dbReference type="EMBL" id="TGG39959.1"/>
    </source>
</evidence>
<feature type="signal peptide" evidence="2">
    <location>
        <begin position="1"/>
        <end position="19"/>
    </location>
</feature>
<feature type="chain" id="PRO_5021209047" evidence="2">
    <location>
        <begin position="20"/>
        <end position="382"/>
    </location>
</feature>
<organism evidence="3 4">
    <name type="scientific">Duncaniella freteri</name>
    <dbReference type="NCBI Taxonomy" id="2530391"/>
    <lineage>
        <taxon>Bacteria</taxon>
        <taxon>Pseudomonadati</taxon>
        <taxon>Bacteroidota</taxon>
        <taxon>Bacteroidia</taxon>
        <taxon>Bacteroidales</taxon>
        <taxon>Muribaculaceae</taxon>
        <taxon>Duncaniella</taxon>
    </lineage>
</organism>
<proteinExistence type="predicted"/>
<accession>A0A4Z0V403</accession>
<gene>
    <name evidence="3" type="primary">gldN</name>
    <name evidence="3" type="ORF">EZ315_04315</name>
</gene>